<evidence type="ECO:0000313" key="3">
    <source>
        <dbReference type="Proteomes" id="UP000033483"/>
    </source>
</evidence>
<dbReference type="OrthoDB" id="291792at2759"/>
<feature type="compositionally biased region" description="Pro residues" evidence="1">
    <location>
        <begin position="34"/>
        <end position="46"/>
    </location>
</feature>
<sequence>MSTSPTPRRRLSASPPLSHAEAVAQMKAATASSPPLPPPAARPSSPPLSKRGLSDPILRNALRYTISAREYSALHRYLLSRSSMLARTAPTPARVEQIVGTDSPARQRDCMAGKGLVDARDEEDQREENDYNARAVRHSMRVFILTGVAMKLWDMVLRKISKKQHRSASSQKQPLYKSPTLRLSVSLSTILLLYRLLFRFLTRLRGHLLDPSAAPFRLRNPRAAAALTSPYAPAVGASFAGLMLGVSPARHMRTSIALYAIFRALEFAWNLLESDGMIWGFKTLAGGLSVKRERPWWFGSWLTQPLVYGQLLHAVVFDRDCTPMGYVDYIMKQSSTYLQPRPEGYGIGLPWPSTYEIVDSLANMAKLNWPTYVSPTLFPKKNALPPSLANIGPLTAHAHPLIKSLSCATLHPHDPSCMRTYLTFWLQSFPPIAKTLIAVYSAMSLLPNFRRSMSDTPLRILTTAVVRALKLSTVATGAISSAWASICFFQTWLPRTLLVRQRFFLGGFVAGLWSFLARGSPGSSSSRSLFLSTARMSVDSFWKVGVKRRWWKGMRGGDVWLFVLALMVSSVVYEKDAQAVREDTWRKGISWVRGEGFKDWGIQLTEEEERMREEEEATRRLGDF</sequence>
<keyword evidence="3" id="KW-1185">Reference proteome</keyword>
<evidence type="ECO:0000256" key="1">
    <source>
        <dbReference type="SAM" id="MobiDB-lite"/>
    </source>
</evidence>
<reference evidence="2 3" key="1">
    <citation type="submission" date="2015-03" db="EMBL/GenBank/DDBJ databases">
        <authorList>
            <person name="Radwan O."/>
            <person name="Al-Naeli F.A."/>
            <person name="Rendon G.A."/>
            <person name="Fields C."/>
        </authorList>
    </citation>
    <scope>NUCLEOTIDE SEQUENCE [LARGE SCALE GENOMIC DNA]</scope>
    <source>
        <strain evidence="2">CR-DP1</strain>
    </source>
</reference>
<dbReference type="PANTHER" id="PTHR12459:SF19">
    <property type="entry name" value="TRANSMEMBRANE PROTEIN 135 N-TERMINAL DOMAIN-CONTAINING PROTEIN"/>
    <property type="match status" value="1"/>
</dbReference>
<name>A0A0F4ZFR1_9PEZI</name>
<organism evidence="2 3">
    <name type="scientific">Thielaviopsis punctulata</name>
    <dbReference type="NCBI Taxonomy" id="72032"/>
    <lineage>
        <taxon>Eukaryota</taxon>
        <taxon>Fungi</taxon>
        <taxon>Dikarya</taxon>
        <taxon>Ascomycota</taxon>
        <taxon>Pezizomycotina</taxon>
        <taxon>Sordariomycetes</taxon>
        <taxon>Hypocreomycetidae</taxon>
        <taxon>Microascales</taxon>
        <taxon>Ceratocystidaceae</taxon>
        <taxon>Thielaviopsis</taxon>
    </lineage>
</organism>
<dbReference type="Proteomes" id="UP000033483">
    <property type="component" value="Unassembled WGS sequence"/>
</dbReference>
<accession>A0A0F4ZFR1</accession>
<dbReference type="AlphaFoldDB" id="A0A0F4ZFR1"/>
<protein>
    <submittedName>
        <fullName evidence="2">Uncharacterized protein</fullName>
    </submittedName>
</protein>
<dbReference type="PANTHER" id="PTHR12459">
    <property type="entry name" value="TRANSMEMBRANE PROTEIN 135-RELATED"/>
    <property type="match status" value="1"/>
</dbReference>
<feature type="region of interest" description="Disordered" evidence="1">
    <location>
        <begin position="1"/>
        <end position="54"/>
    </location>
</feature>
<proteinExistence type="predicted"/>
<comment type="caution">
    <text evidence="2">The sequence shown here is derived from an EMBL/GenBank/DDBJ whole genome shotgun (WGS) entry which is preliminary data.</text>
</comment>
<gene>
    <name evidence="2" type="ORF">TD95_000913</name>
</gene>
<dbReference type="EMBL" id="LAEV01001072">
    <property type="protein sequence ID" value="KKA28961.1"/>
    <property type="molecule type" value="Genomic_DNA"/>
</dbReference>
<dbReference type="InterPro" id="IPR026749">
    <property type="entry name" value="Tmem135"/>
</dbReference>
<evidence type="ECO:0000313" key="2">
    <source>
        <dbReference type="EMBL" id="KKA28961.1"/>
    </source>
</evidence>